<gene>
    <name evidence="2" type="ORF">Nepgr_013794</name>
</gene>
<keyword evidence="3" id="KW-1185">Reference proteome</keyword>
<dbReference type="Proteomes" id="UP001279734">
    <property type="component" value="Unassembled WGS sequence"/>
</dbReference>
<proteinExistence type="predicted"/>
<dbReference type="AlphaFoldDB" id="A0AAD3XPA3"/>
<feature type="domain" description="CDC48 N-terminal subdomain" evidence="1">
    <location>
        <begin position="58"/>
        <end position="137"/>
    </location>
</feature>
<dbReference type="InterPro" id="IPR009010">
    <property type="entry name" value="Asp_de-COase-like_dom_sf"/>
</dbReference>
<dbReference type="FunFam" id="2.40.40.20:FF:000003">
    <property type="entry name" value="Transitional endoplasmic reticulum ATPase"/>
    <property type="match status" value="1"/>
</dbReference>
<dbReference type="Gene3D" id="2.40.40.20">
    <property type="match status" value="1"/>
</dbReference>
<organism evidence="2 3">
    <name type="scientific">Nepenthes gracilis</name>
    <name type="common">Slender pitcher plant</name>
    <dbReference type="NCBI Taxonomy" id="150966"/>
    <lineage>
        <taxon>Eukaryota</taxon>
        <taxon>Viridiplantae</taxon>
        <taxon>Streptophyta</taxon>
        <taxon>Embryophyta</taxon>
        <taxon>Tracheophyta</taxon>
        <taxon>Spermatophyta</taxon>
        <taxon>Magnoliopsida</taxon>
        <taxon>eudicotyledons</taxon>
        <taxon>Gunneridae</taxon>
        <taxon>Pentapetalae</taxon>
        <taxon>Caryophyllales</taxon>
        <taxon>Nepenthaceae</taxon>
        <taxon>Nepenthes</taxon>
    </lineage>
</organism>
<dbReference type="Pfam" id="PF02359">
    <property type="entry name" value="CDC48_N"/>
    <property type="match status" value="1"/>
</dbReference>
<evidence type="ECO:0000259" key="1">
    <source>
        <dbReference type="SMART" id="SM01073"/>
    </source>
</evidence>
<protein>
    <recommendedName>
        <fullName evidence="1">CDC48 N-terminal subdomain domain-containing protein</fullName>
    </recommendedName>
</protein>
<comment type="caution">
    <text evidence="2">The sequence shown here is derived from an EMBL/GenBank/DDBJ whole genome shotgun (WGS) entry which is preliminary data.</text>
</comment>
<sequence>MAWIKVARPRQIDNWLPWASHYGPFYEMRLSPRPFRVTVELLWYGELLSFPFPLLTAVCVVGDLDPNCISSLVTTPSIVHLFRGDTILIKGNKRRDTICIAVAEETCEELKIRMNDVVRSNLRFRLGDVVFVHQSQMSSTGSVCTYFKLSLYTSPKCQVQEACACTSN</sequence>
<dbReference type="EMBL" id="BSYO01000011">
    <property type="protein sequence ID" value="GMH11953.1"/>
    <property type="molecule type" value="Genomic_DNA"/>
</dbReference>
<name>A0AAD3XPA3_NEPGR</name>
<dbReference type="InterPro" id="IPR003338">
    <property type="entry name" value="CDC4_N-term_subdom"/>
</dbReference>
<dbReference type="SUPFAM" id="SSF50692">
    <property type="entry name" value="ADC-like"/>
    <property type="match status" value="1"/>
</dbReference>
<dbReference type="SMART" id="SM01073">
    <property type="entry name" value="CDC48_N"/>
    <property type="match status" value="1"/>
</dbReference>
<evidence type="ECO:0000313" key="2">
    <source>
        <dbReference type="EMBL" id="GMH11953.1"/>
    </source>
</evidence>
<accession>A0AAD3XPA3</accession>
<evidence type="ECO:0000313" key="3">
    <source>
        <dbReference type="Proteomes" id="UP001279734"/>
    </source>
</evidence>
<reference evidence="2" key="1">
    <citation type="submission" date="2023-05" db="EMBL/GenBank/DDBJ databases">
        <title>Nepenthes gracilis genome sequencing.</title>
        <authorList>
            <person name="Fukushima K."/>
        </authorList>
    </citation>
    <scope>NUCLEOTIDE SEQUENCE</scope>
    <source>
        <strain evidence="2">SING2019-196</strain>
    </source>
</reference>